<evidence type="ECO:0000256" key="2">
    <source>
        <dbReference type="ARBA" id="ARBA00022741"/>
    </source>
</evidence>
<feature type="compositionally biased region" description="Polar residues" evidence="5">
    <location>
        <begin position="1"/>
        <end position="14"/>
    </location>
</feature>
<evidence type="ECO:0000256" key="3">
    <source>
        <dbReference type="ARBA" id="ARBA00022777"/>
    </source>
</evidence>
<dbReference type="InterPro" id="IPR001206">
    <property type="entry name" value="Diacylglycerol_kinase_cat_dom"/>
</dbReference>
<dbReference type="Pfam" id="PF19279">
    <property type="entry name" value="YegS_C"/>
    <property type="match status" value="1"/>
</dbReference>
<evidence type="ECO:0000256" key="1">
    <source>
        <dbReference type="ARBA" id="ARBA00022679"/>
    </source>
</evidence>
<dbReference type="SUPFAM" id="SSF111331">
    <property type="entry name" value="NAD kinase/diacylglycerol kinase-like"/>
    <property type="match status" value="1"/>
</dbReference>
<accession>A0ABW9AB09</accession>
<dbReference type="Proteomes" id="UP001629246">
    <property type="component" value="Unassembled WGS sequence"/>
</dbReference>
<proteinExistence type="predicted"/>
<comment type="caution">
    <text evidence="7">The sequence shown here is derived from an EMBL/GenBank/DDBJ whole genome shotgun (WGS) entry which is preliminary data.</text>
</comment>
<evidence type="ECO:0000256" key="5">
    <source>
        <dbReference type="SAM" id="MobiDB-lite"/>
    </source>
</evidence>
<dbReference type="RefSeq" id="WP_408159261.1">
    <property type="nucleotide sequence ID" value="NZ_JAQQFM010000007.1"/>
</dbReference>
<keyword evidence="1" id="KW-0808">Transferase</keyword>
<evidence type="ECO:0000259" key="6">
    <source>
        <dbReference type="PROSITE" id="PS50146"/>
    </source>
</evidence>
<protein>
    <submittedName>
        <fullName evidence="7">Diacylglycerol kinase family protein</fullName>
    </submittedName>
</protein>
<evidence type="ECO:0000256" key="4">
    <source>
        <dbReference type="ARBA" id="ARBA00022840"/>
    </source>
</evidence>
<keyword evidence="4" id="KW-0067">ATP-binding</keyword>
<dbReference type="PROSITE" id="PS50146">
    <property type="entry name" value="DAGK"/>
    <property type="match status" value="1"/>
</dbReference>
<keyword evidence="2" id="KW-0547">Nucleotide-binding</keyword>
<evidence type="ECO:0000313" key="8">
    <source>
        <dbReference type="Proteomes" id="UP001629246"/>
    </source>
</evidence>
<reference evidence="7 8" key="1">
    <citation type="journal article" date="2024" name="Chem. Sci.">
        <title>Discovery of megapolipeptins by genome mining of a Burkholderiales bacteria collection.</title>
        <authorList>
            <person name="Paulo B.S."/>
            <person name="Recchia M.J.J."/>
            <person name="Lee S."/>
            <person name="Fergusson C.H."/>
            <person name="Romanowski S.B."/>
            <person name="Hernandez A."/>
            <person name="Krull N."/>
            <person name="Liu D.Y."/>
            <person name="Cavanagh H."/>
            <person name="Bos A."/>
            <person name="Gray C.A."/>
            <person name="Murphy B.T."/>
            <person name="Linington R.G."/>
            <person name="Eustaquio A.S."/>
        </authorList>
    </citation>
    <scope>NUCLEOTIDE SEQUENCE [LARGE SCALE GENOMIC DNA]</scope>
    <source>
        <strain evidence="7 8">RL21-008-BIB-A</strain>
    </source>
</reference>
<dbReference type="PANTHER" id="PTHR12358">
    <property type="entry name" value="SPHINGOSINE KINASE"/>
    <property type="match status" value="1"/>
</dbReference>
<dbReference type="InterPro" id="IPR016064">
    <property type="entry name" value="NAD/diacylglycerol_kinase_sf"/>
</dbReference>
<keyword evidence="8" id="KW-1185">Reference proteome</keyword>
<feature type="region of interest" description="Disordered" evidence="5">
    <location>
        <begin position="1"/>
        <end position="21"/>
    </location>
</feature>
<feature type="domain" description="DAGKc" evidence="6">
    <location>
        <begin position="26"/>
        <end position="159"/>
    </location>
</feature>
<dbReference type="PANTHER" id="PTHR12358:SF54">
    <property type="entry name" value="SPHINGOSINE KINASE RELATED PROTEIN"/>
    <property type="match status" value="1"/>
</dbReference>
<dbReference type="InterPro" id="IPR017438">
    <property type="entry name" value="ATP-NAD_kinase_N"/>
</dbReference>
<dbReference type="Gene3D" id="2.60.200.40">
    <property type="match status" value="1"/>
</dbReference>
<dbReference type="GO" id="GO:0016301">
    <property type="term" value="F:kinase activity"/>
    <property type="evidence" value="ECO:0007669"/>
    <property type="project" value="UniProtKB-KW"/>
</dbReference>
<gene>
    <name evidence="7" type="ORF">PQR62_17455</name>
</gene>
<keyword evidence="3 7" id="KW-0418">Kinase</keyword>
<evidence type="ECO:0000313" key="7">
    <source>
        <dbReference type="EMBL" id="MFL9926066.1"/>
    </source>
</evidence>
<dbReference type="SMART" id="SM00046">
    <property type="entry name" value="DAGKc"/>
    <property type="match status" value="1"/>
</dbReference>
<dbReference type="InterPro" id="IPR050187">
    <property type="entry name" value="Lipid_Phosphate_FormReg"/>
</dbReference>
<organism evidence="7 8">
    <name type="scientific">Herbaspirillum lusitanum</name>
    <dbReference type="NCBI Taxonomy" id="213312"/>
    <lineage>
        <taxon>Bacteria</taxon>
        <taxon>Pseudomonadati</taxon>
        <taxon>Pseudomonadota</taxon>
        <taxon>Betaproteobacteria</taxon>
        <taxon>Burkholderiales</taxon>
        <taxon>Oxalobacteraceae</taxon>
        <taxon>Herbaspirillum</taxon>
    </lineage>
</organism>
<dbReference type="Pfam" id="PF00781">
    <property type="entry name" value="DAGK_cat"/>
    <property type="match status" value="1"/>
</dbReference>
<dbReference type="InterPro" id="IPR045540">
    <property type="entry name" value="YegS/DAGK_C"/>
</dbReference>
<dbReference type="EMBL" id="JAQQFM010000007">
    <property type="protein sequence ID" value="MFL9926066.1"/>
    <property type="molecule type" value="Genomic_DNA"/>
</dbReference>
<dbReference type="Gene3D" id="3.40.50.10330">
    <property type="entry name" value="Probable inorganic polyphosphate/atp-NAD kinase, domain 1"/>
    <property type="match status" value="1"/>
</dbReference>
<sequence>MTTNQEHSLNSTEQDAAPQATPVIGAARRTLVAVINARAGGGHAQELAQHITAEFDKYGVSAQVTLAASGEQMIETARQAVHDKVSIVAVGGGDGSVNAVASVLVAAKDCRSALGVLPLGTLNHFAKDLNIPLALDEAIRNIAEGRRISVDTGEVNGVPFINNSSLGLYPDIVRDRERQQSRLGRGKWLAFCWAAMGALRRYPFLLVRLRIGGKDHWRRTPFVFIGNNEYLMQGLDIGKRSSMTQGLLSIYVCHRTGRLGLLRLALNALFGRLHQAHDFDALTATNILIETRKSRMRVATDGEVTVMQTPLQYKIRPASLKVIVPESTAASEEI</sequence>
<name>A0ABW9AB09_9BURK</name>